<dbReference type="Proteomes" id="UP000247591">
    <property type="component" value="Unassembled WGS sequence"/>
</dbReference>
<keyword evidence="1" id="KW-0472">Membrane</keyword>
<feature type="transmembrane region" description="Helical" evidence="1">
    <location>
        <begin position="6"/>
        <end position="29"/>
    </location>
</feature>
<proteinExistence type="predicted"/>
<feature type="transmembrane region" description="Helical" evidence="1">
    <location>
        <begin position="41"/>
        <end position="65"/>
    </location>
</feature>
<evidence type="ECO:0000313" key="2">
    <source>
        <dbReference type="EMBL" id="PYE18739.1"/>
    </source>
</evidence>
<evidence type="ECO:0000313" key="3">
    <source>
        <dbReference type="Proteomes" id="UP000247591"/>
    </source>
</evidence>
<feature type="transmembrane region" description="Helical" evidence="1">
    <location>
        <begin position="114"/>
        <end position="137"/>
    </location>
</feature>
<gene>
    <name evidence="2" type="ORF">DFR67_104321</name>
</gene>
<comment type="caution">
    <text evidence="2">The sequence shown here is derived from an EMBL/GenBank/DDBJ whole genome shotgun (WGS) entry which is preliminary data.</text>
</comment>
<evidence type="ECO:0000256" key="1">
    <source>
        <dbReference type="SAM" id="Phobius"/>
    </source>
</evidence>
<dbReference type="OrthoDB" id="4774807at2"/>
<keyword evidence="1" id="KW-1133">Transmembrane helix</keyword>
<feature type="transmembrane region" description="Helical" evidence="1">
    <location>
        <begin position="71"/>
        <end position="93"/>
    </location>
</feature>
<dbReference type="AlphaFoldDB" id="A0A318RL26"/>
<evidence type="ECO:0008006" key="4">
    <source>
        <dbReference type="Google" id="ProtNLM"/>
    </source>
</evidence>
<dbReference type="EMBL" id="QJSP01000004">
    <property type="protein sequence ID" value="PYE18739.1"/>
    <property type="molecule type" value="Genomic_DNA"/>
</dbReference>
<name>A0A318RL26_WILLI</name>
<dbReference type="RefSeq" id="WP_110469162.1">
    <property type="nucleotide sequence ID" value="NZ_QJSP01000004.1"/>
</dbReference>
<protein>
    <recommendedName>
        <fullName evidence="4">Arginine exporter protein ArgO</fullName>
    </recommendedName>
</protein>
<keyword evidence="1" id="KW-0812">Transmembrane</keyword>
<keyword evidence="3" id="KW-1185">Reference proteome</keyword>
<reference evidence="2 3" key="1">
    <citation type="submission" date="2018-06" db="EMBL/GenBank/DDBJ databases">
        <title>Genomic Encyclopedia of Type Strains, Phase IV (KMG-IV): sequencing the most valuable type-strain genomes for metagenomic binning, comparative biology and taxonomic classification.</title>
        <authorList>
            <person name="Goeker M."/>
        </authorList>
    </citation>
    <scope>NUCLEOTIDE SEQUENCE [LARGE SCALE GENOMIC DNA]</scope>
    <source>
        <strain evidence="2 3">DSM 45521</strain>
    </source>
</reference>
<feature type="transmembrane region" description="Helical" evidence="1">
    <location>
        <begin position="182"/>
        <end position="201"/>
    </location>
</feature>
<organism evidence="2 3">
    <name type="scientific">Williamsia limnetica</name>
    <dbReference type="NCBI Taxonomy" id="882452"/>
    <lineage>
        <taxon>Bacteria</taxon>
        <taxon>Bacillati</taxon>
        <taxon>Actinomycetota</taxon>
        <taxon>Actinomycetes</taxon>
        <taxon>Mycobacteriales</taxon>
        <taxon>Nocardiaceae</taxon>
        <taxon>Williamsia</taxon>
    </lineage>
</organism>
<accession>A0A318RL26</accession>
<sequence length="202" mass="20187">MSIASAFGTGMLAGLGVAVPLGAIGILIVRQSAVSGLRSGAVAASAVAMVDTAYCVAALVLGGLIARWLEAAGGAPTAVAALVLIAVGAWGMFRTRGEVTGARSPFAAPSHPRTFALFVALTAVNPVTLLYFTALAATLPRGEITTGTMFVLGVSAASLMWQLLLAGAGFRLGARISSGSHTIVSFAGYGIVIALGLLMLGR</sequence>
<feature type="transmembrane region" description="Helical" evidence="1">
    <location>
        <begin position="149"/>
        <end position="170"/>
    </location>
</feature>